<protein>
    <submittedName>
        <fullName evidence="1">Uncharacterized protein</fullName>
    </submittedName>
</protein>
<dbReference type="Proteomes" id="UP000625711">
    <property type="component" value="Unassembled WGS sequence"/>
</dbReference>
<evidence type="ECO:0000313" key="2">
    <source>
        <dbReference type="Proteomes" id="UP000625711"/>
    </source>
</evidence>
<proteinExistence type="predicted"/>
<dbReference type="AlphaFoldDB" id="A0A834M7E7"/>
<comment type="caution">
    <text evidence="1">The sequence shown here is derived from an EMBL/GenBank/DDBJ whole genome shotgun (WGS) entry which is preliminary data.</text>
</comment>
<keyword evidence="2" id="KW-1185">Reference proteome</keyword>
<gene>
    <name evidence="1" type="ORF">GWI33_019037</name>
</gene>
<name>A0A834M7E7_RHYFE</name>
<sequence length="100" mass="11614">MSEKRSKTKPKPSRIVRKYAGMRRCFVPFVNTPPPRAPVAAYEKTTQIQKRELRKKPVPKRPKSPLCEILEIAQPFTGRLKGYTGVCYRYRLIVGTPMFF</sequence>
<organism evidence="1 2">
    <name type="scientific">Rhynchophorus ferrugineus</name>
    <name type="common">Red palm weevil</name>
    <name type="synonym">Curculio ferrugineus</name>
    <dbReference type="NCBI Taxonomy" id="354439"/>
    <lineage>
        <taxon>Eukaryota</taxon>
        <taxon>Metazoa</taxon>
        <taxon>Ecdysozoa</taxon>
        <taxon>Arthropoda</taxon>
        <taxon>Hexapoda</taxon>
        <taxon>Insecta</taxon>
        <taxon>Pterygota</taxon>
        <taxon>Neoptera</taxon>
        <taxon>Endopterygota</taxon>
        <taxon>Coleoptera</taxon>
        <taxon>Polyphaga</taxon>
        <taxon>Cucujiformia</taxon>
        <taxon>Curculionidae</taxon>
        <taxon>Dryophthorinae</taxon>
        <taxon>Rhynchophorus</taxon>
    </lineage>
</organism>
<accession>A0A834M7E7</accession>
<dbReference type="EMBL" id="JAACXV010014388">
    <property type="protein sequence ID" value="KAF7267764.1"/>
    <property type="molecule type" value="Genomic_DNA"/>
</dbReference>
<evidence type="ECO:0000313" key="1">
    <source>
        <dbReference type="EMBL" id="KAF7267764.1"/>
    </source>
</evidence>
<reference evidence="1" key="1">
    <citation type="submission" date="2020-08" db="EMBL/GenBank/DDBJ databases">
        <title>Genome sequencing and assembly of the red palm weevil Rhynchophorus ferrugineus.</title>
        <authorList>
            <person name="Dias G.B."/>
            <person name="Bergman C.M."/>
            <person name="Manee M."/>
        </authorList>
    </citation>
    <scope>NUCLEOTIDE SEQUENCE</scope>
    <source>
        <strain evidence="1">AA-2017</strain>
        <tissue evidence="1">Whole larva</tissue>
    </source>
</reference>